<name>A0A095X256_9FIRM</name>
<organism evidence="6 7">
    <name type="scientific">Anaerococcus lactolyticus S7-1-13</name>
    <dbReference type="NCBI Taxonomy" id="1284686"/>
    <lineage>
        <taxon>Bacteria</taxon>
        <taxon>Bacillati</taxon>
        <taxon>Bacillota</taxon>
        <taxon>Tissierellia</taxon>
        <taxon>Tissierellales</taxon>
        <taxon>Peptoniphilaceae</taxon>
        <taxon>Anaerococcus</taxon>
    </lineage>
</organism>
<evidence type="ECO:0000256" key="3">
    <source>
        <dbReference type="ARBA" id="ARBA00022448"/>
    </source>
</evidence>
<evidence type="ECO:0000313" key="7">
    <source>
        <dbReference type="Proteomes" id="UP000029579"/>
    </source>
</evidence>
<dbReference type="Proteomes" id="UP000029579">
    <property type="component" value="Unassembled WGS sequence"/>
</dbReference>
<comment type="similarity">
    <text evidence="2">Belongs to the bacterial solute-binding protein 1 family.</text>
</comment>
<evidence type="ECO:0000256" key="5">
    <source>
        <dbReference type="SAM" id="Phobius"/>
    </source>
</evidence>
<dbReference type="Gene3D" id="3.40.190.10">
    <property type="entry name" value="Periplasmic binding protein-like II"/>
    <property type="match status" value="1"/>
</dbReference>
<evidence type="ECO:0000256" key="1">
    <source>
        <dbReference type="ARBA" id="ARBA00004196"/>
    </source>
</evidence>
<evidence type="ECO:0000256" key="4">
    <source>
        <dbReference type="ARBA" id="ARBA00022729"/>
    </source>
</evidence>
<evidence type="ECO:0000256" key="2">
    <source>
        <dbReference type="ARBA" id="ARBA00008520"/>
    </source>
</evidence>
<dbReference type="OrthoDB" id="9764785at2"/>
<keyword evidence="5" id="KW-0472">Membrane</keyword>
<dbReference type="GO" id="GO:0030313">
    <property type="term" value="C:cell envelope"/>
    <property type="evidence" value="ECO:0007669"/>
    <property type="project" value="UniProtKB-SubCell"/>
</dbReference>
<reference evidence="6 7" key="1">
    <citation type="submission" date="2014-07" db="EMBL/GenBank/DDBJ databases">
        <authorList>
            <person name="McCorrison J."/>
            <person name="Sanka R."/>
            <person name="Torralba M."/>
            <person name="Gillis M."/>
            <person name="Haft D.H."/>
            <person name="Methe B."/>
            <person name="Sutton G."/>
            <person name="Nelson K.E."/>
        </authorList>
    </citation>
    <scope>NUCLEOTIDE SEQUENCE [LARGE SCALE GENOMIC DNA]</scope>
    <source>
        <strain evidence="6 7">S7-1-13</strain>
    </source>
</reference>
<comment type="subcellular location">
    <subcellularLocation>
        <location evidence="1">Cell envelope</location>
    </subcellularLocation>
</comment>
<dbReference type="InterPro" id="IPR006059">
    <property type="entry name" value="SBP"/>
</dbReference>
<proteinExistence type="inferred from homology"/>
<comment type="caution">
    <text evidence="6">The sequence shown here is derived from an EMBL/GenBank/DDBJ whole genome shotgun (WGS) entry which is preliminary data.</text>
</comment>
<keyword evidence="5" id="KW-0812">Transmembrane</keyword>
<dbReference type="SUPFAM" id="SSF53850">
    <property type="entry name" value="Periplasmic binding protein-like II"/>
    <property type="match status" value="1"/>
</dbReference>
<protein>
    <recommendedName>
        <fullName evidence="8">Sugar ABC transporter substrate-binding protein</fullName>
    </recommendedName>
</protein>
<dbReference type="InterPro" id="IPR050490">
    <property type="entry name" value="Bact_solute-bd_prot1"/>
</dbReference>
<keyword evidence="4" id="KW-0732">Signal</keyword>
<keyword evidence="3" id="KW-0813">Transport</keyword>
<feature type="transmembrane region" description="Helical" evidence="5">
    <location>
        <begin position="9"/>
        <end position="27"/>
    </location>
</feature>
<evidence type="ECO:0000313" key="6">
    <source>
        <dbReference type="EMBL" id="KGF03933.1"/>
    </source>
</evidence>
<dbReference type="eggNOG" id="COG1653">
    <property type="taxonomic scope" value="Bacteria"/>
</dbReference>
<dbReference type="EMBL" id="JRMW01000035">
    <property type="protein sequence ID" value="KGF03933.1"/>
    <property type="molecule type" value="Genomic_DNA"/>
</dbReference>
<dbReference type="PANTHER" id="PTHR43649:SF31">
    <property type="entry name" value="SN-GLYCEROL-3-PHOSPHATE-BINDING PERIPLASMIC PROTEIN UGPB"/>
    <property type="match status" value="1"/>
</dbReference>
<sequence>MKKSKNKRLAIIIIFVFIIITLFVILLNNKKEPVSLTMWHVYGEQASSPMDKLVDEFNETVGSKEGIVINVTATSNSAEIGDELLDSQAGKSGAKKMPDLFFCHSGNADDLGSENLIDWQDYFTKEELSDYQEDFLEDGKVGDKLLVFPISKSTHMLFINGSMFARFSKDTGLDYEDLSTWDGFFDAAEKFYDWSDGKAFCAMDYILREIELACLSTNPNAKLHNDHGWYDENNKEFKKEFYKFMTSLVKGHIIVSDLYANTQMMTGESLAGISSSAAVLYYNDTVTYPDNRSEPMDLKVLALPISKGGNKVDTLAGTGLCAYKTTDEKAKAAAIFAKWITESQRNLDFVTKTGYMPVRNEAFNKVLDMEFENHDYKDLYHSLSKMEKDYSFLSESYDYNRVLNFYDWLRANQKSFEERYKSGEDVNSLIEECWEKLIG</sequence>
<dbReference type="AlphaFoldDB" id="A0A095X256"/>
<gene>
    <name evidence="6" type="ORF">HMPREF1630_05695</name>
</gene>
<dbReference type="PANTHER" id="PTHR43649">
    <property type="entry name" value="ARABINOSE-BINDING PROTEIN-RELATED"/>
    <property type="match status" value="1"/>
</dbReference>
<keyword evidence="5" id="KW-1133">Transmembrane helix</keyword>
<evidence type="ECO:0008006" key="8">
    <source>
        <dbReference type="Google" id="ProtNLM"/>
    </source>
</evidence>
<dbReference type="Pfam" id="PF13416">
    <property type="entry name" value="SBP_bac_8"/>
    <property type="match status" value="1"/>
</dbReference>
<accession>A0A095X256</accession>
<dbReference type="RefSeq" id="WP_037327857.1">
    <property type="nucleotide sequence ID" value="NZ_JRMW01000035.1"/>
</dbReference>